<dbReference type="SUPFAM" id="SSF53474">
    <property type="entry name" value="alpha/beta-Hydrolases"/>
    <property type="match status" value="1"/>
</dbReference>
<reference evidence="2 3" key="1">
    <citation type="submission" date="2015-08" db="EMBL/GenBank/DDBJ databases">
        <title>Investigation of the bacterial diversity of lava forest soil.</title>
        <authorList>
            <person name="Lee J.S."/>
        </authorList>
    </citation>
    <scope>NUCLEOTIDE SEQUENCE [LARGE SCALE GENOMIC DNA]</scope>
    <source>
        <strain evidence="2 3">GJW-30</strain>
    </source>
</reference>
<evidence type="ECO:0000313" key="2">
    <source>
        <dbReference type="EMBL" id="BAT59487.1"/>
    </source>
</evidence>
<dbReference type="PIRSF" id="PIRSF029171">
    <property type="entry name" value="Esterase_LipA"/>
    <property type="match status" value="1"/>
</dbReference>
<dbReference type="Pfam" id="PF03583">
    <property type="entry name" value="LIP"/>
    <property type="match status" value="1"/>
</dbReference>
<dbReference type="GO" id="GO:0016042">
    <property type="term" value="P:lipid catabolic process"/>
    <property type="evidence" value="ECO:0007669"/>
    <property type="project" value="InterPro"/>
</dbReference>
<dbReference type="EMBL" id="AP014946">
    <property type="protein sequence ID" value="BAT59487.1"/>
    <property type="molecule type" value="Genomic_DNA"/>
</dbReference>
<name>A0A0S3PU60_9BRAD</name>
<feature type="signal peptide" evidence="1">
    <location>
        <begin position="1"/>
        <end position="30"/>
    </location>
</feature>
<dbReference type="OrthoDB" id="9955at2"/>
<dbReference type="KEGG" id="vgo:GJW-30_1_02020"/>
<dbReference type="Gene3D" id="3.40.50.1820">
    <property type="entry name" value="alpha/beta hydrolase"/>
    <property type="match status" value="2"/>
</dbReference>
<keyword evidence="3" id="KW-1185">Reference proteome</keyword>
<protein>
    <submittedName>
        <fullName evidence="2">Putative inactive lipase/MT1628</fullName>
    </submittedName>
</protein>
<dbReference type="Proteomes" id="UP000236884">
    <property type="component" value="Chromosome"/>
</dbReference>
<dbReference type="AlphaFoldDB" id="A0A0S3PU60"/>
<evidence type="ECO:0000313" key="3">
    <source>
        <dbReference type="Proteomes" id="UP000236884"/>
    </source>
</evidence>
<evidence type="ECO:0000256" key="1">
    <source>
        <dbReference type="SAM" id="SignalP"/>
    </source>
</evidence>
<dbReference type="GO" id="GO:0004806">
    <property type="term" value="F:triacylglycerol lipase activity"/>
    <property type="evidence" value="ECO:0007669"/>
    <property type="project" value="InterPro"/>
</dbReference>
<dbReference type="RefSeq" id="WP_096354916.1">
    <property type="nucleotide sequence ID" value="NZ_AP014946.1"/>
</dbReference>
<organism evidence="2 3">
    <name type="scientific">Variibacter gotjawalensis</name>
    <dbReference type="NCBI Taxonomy" id="1333996"/>
    <lineage>
        <taxon>Bacteria</taxon>
        <taxon>Pseudomonadati</taxon>
        <taxon>Pseudomonadota</taxon>
        <taxon>Alphaproteobacteria</taxon>
        <taxon>Hyphomicrobiales</taxon>
        <taxon>Nitrobacteraceae</taxon>
        <taxon>Variibacter</taxon>
    </lineage>
</organism>
<proteinExistence type="predicted"/>
<feature type="chain" id="PRO_5006615751" evidence="1">
    <location>
        <begin position="31"/>
        <end position="413"/>
    </location>
</feature>
<gene>
    <name evidence="2" type="ORF">GJW-30_1_02020</name>
</gene>
<sequence length="413" mass="43400">MPTLLTRIVKFGCGALALASASLFSAAVVAQPASHPFYVATRGETAGAPGTIIRIARMVTSPPGAIAYRVLYRSRGMRNEPIAASGVIIVPIAAAPPDGRKVVAWAHPTSGVVPHCAPSLAFFLYNQIHGLDEMIARGFVVVATDYPGLGTPGPHPYLVGTSEGRSVLDSVRAARQIPGVGAVRDFTVWGHSQGGQAALFTGMLARSYAPDLTLRGVAAAAPATDLLALLQDDSGTVGGNNLAAMALWSWTRVYGAPLGGVVEPDAMPTVDALANVCIESIQDILLRGVIGRPLTRSFLADPKFYQSQPWRQLLITNSPGTLPGRVPVFIAQGLSDETVRSAVTFKYMRRLCRAGSPVALAVLPNAGHAFIARDTAAQAVDWMARRFANLLPRNDCGRVPGIVQAKLTSGANP</sequence>
<accession>A0A0S3PU60</accession>
<dbReference type="InterPro" id="IPR029058">
    <property type="entry name" value="AB_hydrolase_fold"/>
</dbReference>
<keyword evidence="1" id="KW-0732">Signal</keyword>
<dbReference type="InterPro" id="IPR005152">
    <property type="entry name" value="Lipase_secreted"/>
</dbReference>
<dbReference type="PANTHER" id="PTHR34853">
    <property type="match status" value="1"/>
</dbReference>
<dbReference type="PANTHER" id="PTHR34853:SF1">
    <property type="entry name" value="LIPASE 5"/>
    <property type="match status" value="1"/>
</dbReference>